<dbReference type="EMBL" id="HG992977">
    <property type="protein sequence ID" value="CAE6998046.1"/>
    <property type="molecule type" value="Genomic_DNA"/>
</dbReference>
<evidence type="ECO:0000256" key="12">
    <source>
        <dbReference type="RuleBase" id="RU000363"/>
    </source>
</evidence>
<dbReference type="Gene3D" id="3.40.50.720">
    <property type="entry name" value="NAD(P)-binding Rossmann-like Domain"/>
    <property type="match status" value="1"/>
</dbReference>
<dbReference type="InterPro" id="IPR036291">
    <property type="entry name" value="NAD(P)-bd_dom_sf"/>
</dbReference>
<keyword evidence="3" id="KW-0812">Transmembrane</keyword>
<dbReference type="GO" id="GO:0016020">
    <property type="term" value="C:membrane"/>
    <property type="evidence" value="ECO:0007669"/>
    <property type="project" value="UniProtKB-SubCell"/>
</dbReference>
<keyword evidence="8" id="KW-0472">Membrane</keyword>
<evidence type="ECO:0000256" key="7">
    <source>
        <dbReference type="ARBA" id="ARBA00023098"/>
    </source>
</evidence>
<evidence type="ECO:0000256" key="2">
    <source>
        <dbReference type="ARBA" id="ARBA00006484"/>
    </source>
</evidence>
<keyword evidence="6" id="KW-0560">Oxidoreductase</keyword>
<evidence type="ECO:0000256" key="1">
    <source>
        <dbReference type="ARBA" id="ARBA00004141"/>
    </source>
</evidence>
<dbReference type="Pfam" id="PF00106">
    <property type="entry name" value="adh_short"/>
    <property type="match status" value="1"/>
</dbReference>
<dbReference type="PANTHER" id="PTHR24322:SF736">
    <property type="entry name" value="RETINOL DEHYDROGENASE 10"/>
    <property type="match status" value="1"/>
</dbReference>
<gene>
    <name evidence="13" type="ORF">PTTW11_00643</name>
</gene>
<comment type="similarity">
    <text evidence="2 12">Belongs to the short-chain dehydrogenases/reductases (SDR) family.</text>
</comment>
<evidence type="ECO:0000256" key="8">
    <source>
        <dbReference type="ARBA" id="ARBA00023136"/>
    </source>
</evidence>
<evidence type="ECO:0000256" key="5">
    <source>
        <dbReference type="ARBA" id="ARBA00022989"/>
    </source>
</evidence>
<evidence type="ECO:0000256" key="3">
    <source>
        <dbReference type="ARBA" id="ARBA00022692"/>
    </source>
</evidence>
<sequence>MPIRSDWSLAREGVTGDTFTRLLRYTALNPALTVPLLLLARYTKQGNAVAEDFPSVFKHLKTLVGLGLLGTANAWLSRGVTNNWKSDEYVWSKEVVVVTGGSDGIGKIVVQLLAEKGIKVAVLDVQDMTYEETVSNLTTFTAPPSVHFFKCDLSSPSAIASTASAIRDSLGNPTILINNAGVARGKTILDSTEKDINLTFRVNSMSHYYLVQQFLPHMIKTNHGMIVTVASVAGYLSAPSMVDYASSKAAAITFHEGLSAELVDVYNAPKVRTVLMCQGYTRTKLFEGFGQSGVLWPETVAEGIVKAVLSGKSAHVTLPENMWFLLPPLRGWPLWMQYGMRKRLGRLMKGWKGRQVVQPSEIEGEEEKKVDESAVLVG</sequence>
<name>A0A6S6VQV8_9PLEO</name>
<reference evidence="13" key="1">
    <citation type="submission" date="2021-02" db="EMBL/GenBank/DDBJ databases">
        <authorList>
            <person name="Syme A R."/>
            <person name="Syme A R."/>
            <person name="Moolhuijzen P."/>
        </authorList>
    </citation>
    <scope>NUCLEOTIDE SEQUENCE</scope>
    <source>
        <strain evidence="13">W1-1</strain>
    </source>
</reference>
<evidence type="ECO:0000256" key="4">
    <source>
        <dbReference type="ARBA" id="ARBA00022857"/>
    </source>
</evidence>
<dbReference type="SUPFAM" id="SSF51735">
    <property type="entry name" value="NAD(P)-binding Rossmann-fold domains"/>
    <property type="match status" value="1"/>
</dbReference>
<dbReference type="InterPro" id="IPR020904">
    <property type="entry name" value="Sc_DH/Rdtase_CS"/>
</dbReference>
<protein>
    <recommendedName>
        <fullName evidence="10">Short-chain dehydrogenase/reductase 3</fullName>
    </recommendedName>
    <alternativeName>
        <fullName evidence="11">Retinal short-chain dehydrogenase/reductase 1</fullName>
    </alternativeName>
</protein>
<dbReference type="InterPro" id="IPR002347">
    <property type="entry name" value="SDR_fam"/>
</dbReference>
<evidence type="ECO:0000256" key="6">
    <source>
        <dbReference type="ARBA" id="ARBA00023002"/>
    </source>
</evidence>
<proteinExistence type="inferred from homology"/>
<accession>A0A6S6VQV8</accession>
<dbReference type="GO" id="GO:0052650">
    <property type="term" value="F:all-trans-retinol dehydrogenase (NADP+) activity"/>
    <property type="evidence" value="ECO:0007669"/>
    <property type="project" value="UniProtKB-ARBA"/>
</dbReference>
<organism evidence="13 14">
    <name type="scientific">Pyrenophora teres f. teres</name>
    <dbReference type="NCBI Taxonomy" id="97479"/>
    <lineage>
        <taxon>Eukaryota</taxon>
        <taxon>Fungi</taxon>
        <taxon>Dikarya</taxon>
        <taxon>Ascomycota</taxon>
        <taxon>Pezizomycotina</taxon>
        <taxon>Dothideomycetes</taxon>
        <taxon>Pleosporomycetidae</taxon>
        <taxon>Pleosporales</taxon>
        <taxon>Pleosporineae</taxon>
        <taxon>Pleosporaceae</taxon>
        <taxon>Pyrenophora</taxon>
    </lineage>
</organism>
<dbReference type="PROSITE" id="PS00061">
    <property type="entry name" value="ADH_SHORT"/>
    <property type="match status" value="1"/>
</dbReference>
<comment type="function">
    <text evidence="9">Catalyzes the reduction of all-trans-retinal to all-trans-retinol in the presence of NADPH.</text>
</comment>
<comment type="subcellular location">
    <subcellularLocation>
        <location evidence="1">Membrane</location>
        <topology evidence="1">Multi-pass membrane protein</topology>
    </subcellularLocation>
</comment>
<evidence type="ECO:0000313" key="14">
    <source>
        <dbReference type="Proteomes" id="UP000472372"/>
    </source>
</evidence>
<keyword evidence="4" id="KW-0521">NADP</keyword>
<dbReference type="Proteomes" id="UP000472372">
    <property type="component" value="Chromosome 1"/>
</dbReference>
<dbReference type="PRINTS" id="PR00080">
    <property type="entry name" value="SDRFAMILY"/>
</dbReference>
<evidence type="ECO:0000313" key="13">
    <source>
        <dbReference type="EMBL" id="CAE6998046.1"/>
    </source>
</evidence>
<dbReference type="AlphaFoldDB" id="A0A6S6VQV8"/>
<dbReference type="PANTHER" id="PTHR24322">
    <property type="entry name" value="PKSB"/>
    <property type="match status" value="1"/>
</dbReference>
<keyword evidence="5" id="KW-1133">Transmembrane helix</keyword>
<dbReference type="CDD" id="cd05339">
    <property type="entry name" value="17beta-HSDXI-like_SDR_c"/>
    <property type="match status" value="1"/>
</dbReference>
<evidence type="ECO:0000256" key="10">
    <source>
        <dbReference type="ARBA" id="ARBA00068717"/>
    </source>
</evidence>
<keyword evidence="7" id="KW-0443">Lipid metabolism</keyword>
<evidence type="ECO:0000256" key="11">
    <source>
        <dbReference type="ARBA" id="ARBA00082544"/>
    </source>
</evidence>
<dbReference type="PRINTS" id="PR00081">
    <property type="entry name" value="GDHRDH"/>
</dbReference>
<dbReference type="FunFam" id="3.40.50.720:FF:000131">
    <property type="entry name" value="Short-chain dehydrogenase/reductase 3"/>
    <property type="match status" value="1"/>
</dbReference>
<evidence type="ECO:0000256" key="9">
    <source>
        <dbReference type="ARBA" id="ARBA00059620"/>
    </source>
</evidence>